<proteinExistence type="predicted"/>
<protein>
    <submittedName>
        <fullName evidence="2">Uncharacterized protein</fullName>
    </submittedName>
</protein>
<reference evidence="2 3" key="1">
    <citation type="submission" date="2012-02" db="EMBL/GenBank/DDBJ databases">
        <title>Whole genome shotgun sequence of Mobilicoccus pelagius NBRC 104925.</title>
        <authorList>
            <person name="Yoshida Y."/>
            <person name="Hosoyama A."/>
            <person name="Tsuchikane K."/>
            <person name="Katsumata H."/>
            <person name="Yamazaki S."/>
            <person name="Fujita N."/>
        </authorList>
    </citation>
    <scope>NUCLEOTIDE SEQUENCE [LARGE SCALE GENOMIC DNA]</scope>
    <source>
        <strain evidence="2 3">NBRC 104925</strain>
    </source>
</reference>
<dbReference type="InterPro" id="IPR036597">
    <property type="entry name" value="Fido-like_dom_sf"/>
</dbReference>
<feature type="region of interest" description="Disordered" evidence="1">
    <location>
        <begin position="179"/>
        <end position="213"/>
    </location>
</feature>
<accession>H5UQZ7</accession>
<feature type="region of interest" description="Disordered" evidence="1">
    <location>
        <begin position="115"/>
        <end position="137"/>
    </location>
</feature>
<evidence type="ECO:0000313" key="2">
    <source>
        <dbReference type="EMBL" id="GAB48155.1"/>
    </source>
</evidence>
<keyword evidence="3" id="KW-1185">Reference proteome</keyword>
<dbReference type="SUPFAM" id="SSF140931">
    <property type="entry name" value="Fic-like"/>
    <property type="match status" value="1"/>
</dbReference>
<sequence length="213" mass="23142">MLLADIDETAVPEHSAAQMITRNIATVRQAVETLATRTQWTAGQIDDMHHTLLPTQPRGFRDRWVWISGSSPVRAKYVAPHPEQVAGLMDDLATYLETTDDPPLVQATRARCTARASTHEGPTSLGCGGRSDDRSGYSGERALIDRRVKPRPPMVVLMPAAEDSGSDVGLSAVHATCHRAGRREQLRRGDRNLQRPGGSSSDVGSRSACPRPT</sequence>
<feature type="compositionally biased region" description="Basic and acidic residues" evidence="1">
    <location>
        <begin position="182"/>
        <end position="193"/>
    </location>
</feature>
<name>H5UQZ7_9MICO</name>
<dbReference type="EMBL" id="BAFE01000047">
    <property type="protein sequence ID" value="GAB48155.1"/>
    <property type="molecule type" value="Genomic_DNA"/>
</dbReference>
<evidence type="ECO:0000313" key="3">
    <source>
        <dbReference type="Proteomes" id="UP000004367"/>
    </source>
</evidence>
<dbReference type="eggNOG" id="COG3177">
    <property type="taxonomic scope" value="Bacteria"/>
</dbReference>
<evidence type="ECO:0000256" key="1">
    <source>
        <dbReference type="SAM" id="MobiDB-lite"/>
    </source>
</evidence>
<dbReference type="STRING" id="1089455.MOPEL_067_00040"/>
<gene>
    <name evidence="2" type="ORF">MOPEL_067_00040</name>
</gene>
<dbReference type="Proteomes" id="UP000004367">
    <property type="component" value="Unassembled WGS sequence"/>
</dbReference>
<organism evidence="2 3">
    <name type="scientific">Mobilicoccus pelagius NBRC 104925</name>
    <dbReference type="NCBI Taxonomy" id="1089455"/>
    <lineage>
        <taxon>Bacteria</taxon>
        <taxon>Bacillati</taxon>
        <taxon>Actinomycetota</taxon>
        <taxon>Actinomycetes</taxon>
        <taxon>Micrococcales</taxon>
        <taxon>Dermatophilaceae</taxon>
        <taxon>Mobilicoccus</taxon>
    </lineage>
</organism>
<comment type="caution">
    <text evidence="2">The sequence shown here is derived from an EMBL/GenBank/DDBJ whole genome shotgun (WGS) entry which is preliminary data.</text>
</comment>
<dbReference type="Gene3D" id="1.10.3290.10">
    <property type="entry name" value="Fido-like domain"/>
    <property type="match status" value="1"/>
</dbReference>
<dbReference type="AlphaFoldDB" id="H5UQZ7"/>